<feature type="region of interest" description="Disordered" evidence="1">
    <location>
        <begin position="32"/>
        <end position="52"/>
    </location>
</feature>
<dbReference type="AlphaFoldDB" id="L8WSI8"/>
<evidence type="ECO:0000313" key="3">
    <source>
        <dbReference type="EMBL" id="ELU40940.1"/>
    </source>
</evidence>
<dbReference type="OrthoDB" id="3144234at2759"/>
<reference evidence="3 4" key="1">
    <citation type="journal article" date="2013" name="Nat. Commun.">
        <title>The evolution and pathogenic mechanisms of the rice sheath blight pathogen.</title>
        <authorList>
            <person name="Zheng A."/>
            <person name="Lin R."/>
            <person name="Xu L."/>
            <person name="Qin P."/>
            <person name="Tang C."/>
            <person name="Ai P."/>
            <person name="Zhang D."/>
            <person name="Liu Y."/>
            <person name="Sun Z."/>
            <person name="Feng H."/>
            <person name="Wang Y."/>
            <person name="Chen Y."/>
            <person name="Liang X."/>
            <person name="Fu R."/>
            <person name="Li Q."/>
            <person name="Zhang J."/>
            <person name="Yu X."/>
            <person name="Xie Z."/>
            <person name="Ding L."/>
            <person name="Guan P."/>
            <person name="Tang J."/>
            <person name="Liang Y."/>
            <person name="Wang S."/>
            <person name="Deng Q."/>
            <person name="Li S."/>
            <person name="Zhu J."/>
            <person name="Wang L."/>
            <person name="Liu H."/>
            <person name="Li P."/>
        </authorList>
    </citation>
    <scope>NUCLEOTIDE SEQUENCE [LARGE SCALE GENOMIC DNA]</scope>
    <source>
        <strain evidence="4">AG-1 IA</strain>
    </source>
</reference>
<gene>
    <name evidence="3" type="ORF">AG1IA_05035</name>
</gene>
<dbReference type="InterPro" id="IPR046522">
    <property type="entry name" value="DUF6699"/>
</dbReference>
<name>L8WSI8_THACA</name>
<organism evidence="3 4">
    <name type="scientific">Thanatephorus cucumeris (strain AG1-IA)</name>
    <name type="common">Rice sheath blight fungus</name>
    <name type="synonym">Rhizoctonia solani</name>
    <dbReference type="NCBI Taxonomy" id="983506"/>
    <lineage>
        <taxon>Eukaryota</taxon>
        <taxon>Fungi</taxon>
        <taxon>Dikarya</taxon>
        <taxon>Basidiomycota</taxon>
        <taxon>Agaricomycotina</taxon>
        <taxon>Agaricomycetes</taxon>
        <taxon>Cantharellales</taxon>
        <taxon>Ceratobasidiaceae</taxon>
        <taxon>Rhizoctonia</taxon>
        <taxon>Rhizoctonia solani AG-1</taxon>
    </lineage>
</organism>
<proteinExistence type="predicted"/>
<dbReference type="STRING" id="983506.L8WSI8"/>
<keyword evidence="4" id="KW-1185">Reference proteome</keyword>
<evidence type="ECO:0000259" key="2">
    <source>
        <dbReference type="Pfam" id="PF20415"/>
    </source>
</evidence>
<protein>
    <recommendedName>
        <fullName evidence="2">DUF6699 domain-containing protein</fullName>
    </recommendedName>
</protein>
<accession>L8WSI8</accession>
<dbReference type="EMBL" id="AFRT01001256">
    <property type="protein sequence ID" value="ELU40940.1"/>
    <property type="molecule type" value="Genomic_DNA"/>
</dbReference>
<feature type="domain" description="DUF6699" evidence="2">
    <location>
        <begin position="162"/>
        <end position="295"/>
    </location>
</feature>
<sequence length="330" mass="36880">MGSGLCLHGGRGRVAEYSTLLLANGRDRVWGKQEEAQGDRSTGPRSSEATREWRRQVLKDGREGVVVPAHLFRRSRLGPLRTASYIAHEQHVLTATLTPLSAMPVPTSKSIHRAHVPTQLVLAPRALSDHSDSSKNTGKSVHFDTQPHPLVCPVLEPTAKRIVWDIRFRPGKAKMNLAGYPHASDSELNKPAVTPPVTRLRLVSKLHPWVAIAKNPHGVTVGNVLDIIYATLQEPICEAEWWIVSSKERARVGRIFERECARGPGTTGRRSQTDGVRRVDWVGDETTFLGLEKDEDFIRHRIQDPRYREETWVVALGANSNINRSAPRIR</sequence>
<evidence type="ECO:0000313" key="4">
    <source>
        <dbReference type="Proteomes" id="UP000011668"/>
    </source>
</evidence>
<evidence type="ECO:0000256" key="1">
    <source>
        <dbReference type="SAM" id="MobiDB-lite"/>
    </source>
</evidence>
<dbReference type="HOGENOM" id="CLU_072871_0_0_1"/>
<dbReference type="Proteomes" id="UP000011668">
    <property type="component" value="Unassembled WGS sequence"/>
</dbReference>
<dbReference type="Pfam" id="PF20415">
    <property type="entry name" value="DUF6699"/>
    <property type="match status" value="1"/>
</dbReference>
<comment type="caution">
    <text evidence="3">The sequence shown here is derived from an EMBL/GenBank/DDBJ whole genome shotgun (WGS) entry which is preliminary data.</text>
</comment>